<evidence type="ECO:0000256" key="1">
    <source>
        <dbReference type="SAM" id="MobiDB-lite"/>
    </source>
</evidence>
<gene>
    <name evidence="2" type="ORF">SBRY_20134</name>
</gene>
<proteinExistence type="predicted"/>
<comment type="caution">
    <text evidence="2">The sequence shown here is derived from an EMBL/GenBank/DDBJ whole genome shotgun (WGS) entry which is preliminary data.</text>
</comment>
<dbReference type="AlphaFoldDB" id="A0A9W4E3D8"/>
<keyword evidence="3" id="KW-1185">Reference proteome</keyword>
<protein>
    <submittedName>
        <fullName evidence="2">Uncharacterized protein</fullName>
    </submittedName>
</protein>
<name>A0A9W4E3D8_9ACTN</name>
<feature type="region of interest" description="Disordered" evidence="1">
    <location>
        <begin position="72"/>
        <end position="107"/>
    </location>
</feature>
<sequence length="190" mass="21512">MGRLGDLRDHHQRGRHLQDPVRPPVDRCAGHLEPDQPGPEHRAARDGLGLRQRPGCRGGLRQDAVLLRRQVRQHGGEDHRQGAARRHVGQLPGPAGHRHPGDQDRLQPVRRPGVRAVHILRHDAQRRQDQLQLDLHRAAVLLQERPQLVQGAGLPRRWERAELHLPPLLGAGRHRDGDGSLRSALRRVMR</sequence>
<reference evidence="2" key="1">
    <citation type="submission" date="2021-06" db="EMBL/GenBank/DDBJ databases">
        <authorList>
            <person name="Arsene-Ploetze F."/>
        </authorList>
    </citation>
    <scope>NUCLEOTIDE SEQUENCE</scope>
    <source>
        <strain evidence="2">SBRY1</strain>
    </source>
</reference>
<feature type="region of interest" description="Disordered" evidence="1">
    <location>
        <begin position="1"/>
        <end position="57"/>
    </location>
</feature>
<evidence type="ECO:0000313" key="3">
    <source>
        <dbReference type="Proteomes" id="UP001153328"/>
    </source>
</evidence>
<dbReference type="Proteomes" id="UP001153328">
    <property type="component" value="Unassembled WGS sequence"/>
</dbReference>
<feature type="compositionally biased region" description="Basic and acidic residues" evidence="1">
    <location>
        <begin position="16"/>
        <end position="45"/>
    </location>
</feature>
<dbReference type="EMBL" id="CAJVAX010000012">
    <property type="protein sequence ID" value="CAG7625204.1"/>
    <property type="molecule type" value="Genomic_DNA"/>
</dbReference>
<evidence type="ECO:0000313" key="2">
    <source>
        <dbReference type="EMBL" id="CAG7625204.1"/>
    </source>
</evidence>
<organism evidence="2 3">
    <name type="scientific">Actinacidiphila bryophytorum</name>
    <dbReference type="NCBI Taxonomy" id="1436133"/>
    <lineage>
        <taxon>Bacteria</taxon>
        <taxon>Bacillati</taxon>
        <taxon>Actinomycetota</taxon>
        <taxon>Actinomycetes</taxon>
        <taxon>Kitasatosporales</taxon>
        <taxon>Streptomycetaceae</taxon>
        <taxon>Actinacidiphila</taxon>
    </lineage>
</organism>
<accession>A0A9W4E3D8</accession>